<dbReference type="PANTHER" id="PTHR34985:SF1">
    <property type="entry name" value="SLR0554 PROTEIN"/>
    <property type="match status" value="1"/>
</dbReference>
<dbReference type="OrthoDB" id="9801888at2"/>
<dbReference type="InterPro" id="IPR014819">
    <property type="entry name" value="PriCT_2"/>
</dbReference>
<dbReference type="InterPro" id="IPR007936">
    <property type="entry name" value="VapE-like_dom"/>
</dbReference>
<dbReference type="Proteomes" id="UP000240357">
    <property type="component" value="Unassembled WGS sequence"/>
</dbReference>
<feature type="domain" description="Primase C-terminal 2" evidence="2">
    <location>
        <begin position="207"/>
        <end position="273"/>
    </location>
</feature>
<evidence type="ECO:0000259" key="2">
    <source>
        <dbReference type="Pfam" id="PF08707"/>
    </source>
</evidence>
<reference evidence="4 5" key="1">
    <citation type="submission" date="2018-03" db="EMBL/GenBank/DDBJ databases">
        <title>Adhaeribacter sp. HMF7605 Genome sequencing and assembly.</title>
        <authorList>
            <person name="Kang H."/>
            <person name="Kang J."/>
            <person name="Cha I."/>
            <person name="Kim H."/>
            <person name="Joh K."/>
        </authorList>
    </citation>
    <scope>NUCLEOTIDE SEQUENCE [LARGE SCALE GENOMIC DNA]</scope>
    <source>
        <strain evidence="4 5">HMF7605</strain>
    </source>
</reference>
<protein>
    <submittedName>
        <fullName evidence="4">Uncharacterized protein</fullName>
    </submittedName>
</protein>
<comment type="caution">
    <text evidence="4">The sequence shown here is derived from an EMBL/GenBank/DDBJ whole genome shotgun (WGS) entry which is preliminary data.</text>
</comment>
<evidence type="ECO:0000259" key="1">
    <source>
        <dbReference type="Pfam" id="PF05272"/>
    </source>
</evidence>
<proteinExistence type="predicted"/>
<dbReference type="Pfam" id="PF08707">
    <property type="entry name" value="PriCT_2"/>
    <property type="match status" value="1"/>
</dbReference>
<sequence length="716" mass="82499">MLISKFKYLTETLSPENISFIDFLDSVRNGEWEDLLHRVRTEPDQERRQEYKKKLPYVTISGTFCPRNEKGLQEHSGLLCIDFDDVQNLNQTKQNIISDPFMYACMVSASGRGLAAIVKIDPKRHQEAYLGLESYYYNKYSLIADPSCKDVSRPRYVTYDPDAYLNPNSQKFTTYLPKKAQPKLTTFIYSNSDFDNVIQQIVDNNLDLTGDYHQWRNIGFAIASVFKEAGEEYFVAISQFHPKYNYELTVKQYRYCVKSKGAGITISTFFYFAKMAGLQIISDRTRVIATAAKQAKRSRRDEASAINILEQFDGISPEESEPIVKQVFSQNIDTRDESDLPLVEQAELFLKTNYSFRRNVITRYIEHQGKELTAKDLNSIYLQARKAVGDSLTYDLCDRLINSDLTPDYNPLIEFFQRHQYDPAGGNIDKLIGCIRTDNTFDIKPYIMKWLVGIVSAAHGKHSPLVLVLTGGQGSGKTEFFRRLFPPGLAKYYAESKLDAGKDDELLMTQKLLIMDDEMGGKSKQEAKRLKELTSKQTFSLREPYGRNNVDLQRLAVLCGTTNDTQVLSDPTGNRRIIPVNVLSINHKMYNEVDKTALFAEVYQHYIFNYPWHLSKEEVALLNGQTSEFEEVFTEKELVLEYFDRVDDEGFVGSLDKQRRSLSWIASWLTKHTQHRIDKRKLKLGMEQLGYVYKQYKIAGDKLWGFEFRIKQAATA</sequence>
<dbReference type="GO" id="GO:0016817">
    <property type="term" value="F:hydrolase activity, acting on acid anhydrides"/>
    <property type="evidence" value="ECO:0007669"/>
    <property type="project" value="InterPro"/>
</dbReference>
<accession>A0A2T2YKQ2</accession>
<dbReference type="AlphaFoldDB" id="A0A2T2YKQ2"/>
<organism evidence="4 5">
    <name type="scientific">Adhaeribacter arboris</name>
    <dbReference type="NCBI Taxonomy" id="2072846"/>
    <lineage>
        <taxon>Bacteria</taxon>
        <taxon>Pseudomonadati</taxon>
        <taxon>Bacteroidota</taxon>
        <taxon>Cytophagia</taxon>
        <taxon>Cytophagales</taxon>
        <taxon>Hymenobacteraceae</taxon>
        <taxon>Adhaeribacter</taxon>
    </lineage>
</organism>
<dbReference type="Pfam" id="PF08800">
    <property type="entry name" value="BT4734-like_N"/>
    <property type="match status" value="1"/>
</dbReference>
<dbReference type="RefSeq" id="WP_106932272.1">
    <property type="nucleotide sequence ID" value="NZ_PYFT01000001.1"/>
</dbReference>
<dbReference type="EMBL" id="PYFT01000001">
    <property type="protein sequence ID" value="PSR56094.1"/>
    <property type="molecule type" value="Genomic_DNA"/>
</dbReference>
<evidence type="ECO:0000313" key="5">
    <source>
        <dbReference type="Proteomes" id="UP000240357"/>
    </source>
</evidence>
<dbReference type="Pfam" id="PF05272">
    <property type="entry name" value="VapE-like_dom"/>
    <property type="match status" value="1"/>
</dbReference>
<keyword evidence="5" id="KW-1185">Reference proteome</keyword>
<evidence type="ECO:0000313" key="4">
    <source>
        <dbReference type="EMBL" id="PSR56094.1"/>
    </source>
</evidence>
<dbReference type="PANTHER" id="PTHR34985">
    <property type="entry name" value="SLR0554 PROTEIN"/>
    <property type="match status" value="1"/>
</dbReference>
<name>A0A2T2YKQ2_9BACT</name>
<feature type="domain" description="Virulence-associated protein E-like" evidence="1">
    <location>
        <begin position="444"/>
        <end position="630"/>
    </location>
</feature>
<dbReference type="InterPro" id="IPR014907">
    <property type="entry name" value="BT4734-like_N"/>
</dbReference>
<feature type="domain" description="BT4734-like N-terminal" evidence="3">
    <location>
        <begin position="51"/>
        <end position="164"/>
    </location>
</feature>
<gene>
    <name evidence="4" type="ORF">AHMF7605_22610</name>
</gene>
<evidence type="ECO:0000259" key="3">
    <source>
        <dbReference type="Pfam" id="PF08800"/>
    </source>
</evidence>